<dbReference type="EMBL" id="NHYD01003408">
    <property type="protein sequence ID" value="PPQ78759.1"/>
    <property type="molecule type" value="Genomic_DNA"/>
</dbReference>
<dbReference type="InParanoid" id="A0A409WJU7"/>
<organism evidence="1 2">
    <name type="scientific">Psilocybe cyanescens</name>
    <dbReference type="NCBI Taxonomy" id="93625"/>
    <lineage>
        <taxon>Eukaryota</taxon>
        <taxon>Fungi</taxon>
        <taxon>Dikarya</taxon>
        <taxon>Basidiomycota</taxon>
        <taxon>Agaricomycotina</taxon>
        <taxon>Agaricomycetes</taxon>
        <taxon>Agaricomycetidae</taxon>
        <taxon>Agaricales</taxon>
        <taxon>Agaricineae</taxon>
        <taxon>Strophariaceae</taxon>
        <taxon>Psilocybe</taxon>
    </lineage>
</organism>
<proteinExistence type="predicted"/>
<evidence type="ECO:0000313" key="2">
    <source>
        <dbReference type="Proteomes" id="UP000283269"/>
    </source>
</evidence>
<reference evidence="1 2" key="1">
    <citation type="journal article" date="2018" name="Evol. Lett.">
        <title>Horizontal gene cluster transfer increased hallucinogenic mushroom diversity.</title>
        <authorList>
            <person name="Reynolds H.T."/>
            <person name="Vijayakumar V."/>
            <person name="Gluck-Thaler E."/>
            <person name="Korotkin H.B."/>
            <person name="Matheny P.B."/>
            <person name="Slot J.C."/>
        </authorList>
    </citation>
    <scope>NUCLEOTIDE SEQUENCE [LARGE SCALE GENOMIC DNA]</scope>
    <source>
        <strain evidence="1 2">2631</strain>
    </source>
</reference>
<evidence type="ECO:0000313" key="1">
    <source>
        <dbReference type="EMBL" id="PPQ78759.1"/>
    </source>
</evidence>
<dbReference type="AlphaFoldDB" id="A0A409WJU7"/>
<gene>
    <name evidence="1" type="ORF">CVT25_010762</name>
</gene>
<name>A0A409WJU7_PSICY</name>
<comment type="caution">
    <text evidence="1">The sequence shown here is derived from an EMBL/GenBank/DDBJ whole genome shotgun (WGS) entry which is preliminary data.</text>
</comment>
<accession>A0A409WJU7</accession>
<dbReference type="Proteomes" id="UP000283269">
    <property type="component" value="Unassembled WGS sequence"/>
</dbReference>
<sequence length="92" mass="10545">MDDLEKLPVDSSTERWLFRFDQPFYFDLSQQKIDCSFVTRNSVQVFHLPGLRDFRVGNRYGKTPYSASSARANIGLTDIGKFDPTTVYISGL</sequence>
<protein>
    <submittedName>
        <fullName evidence="1">Uncharacterized protein</fullName>
    </submittedName>
</protein>
<keyword evidence="2" id="KW-1185">Reference proteome</keyword>